<sequence length="56" mass="6386">MTGALHMHHRQNRYEVPKVQACGSRIKANVKFGRLLFKLFVQILFIGDLGDKAAFL</sequence>
<evidence type="ECO:0000313" key="1">
    <source>
        <dbReference type="EMBL" id="MPN14658.1"/>
    </source>
</evidence>
<gene>
    <name evidence="1" type="ORF">SDC9_161985</name>
</gene>
<comment type="caution">
    <text evidence="1">The sequence shown here is derived from an EMBL/GenBank/DDBJ whole genome shotgun (WGS) entry which is preliminary data.</text>
</comment>
<accession>A0A645FJS7</accession>
<name>A0A645FJS7_9ZZZZ</name>
<dbReference type="EMBL" id="VSSQ01061294">
    <property type="protein sequence ID" value="MPN14658.1"/>
    <property type="molecule type" value="Genomic_DNA"/>
</dbReference>
<organism evidence="1">
    <name type="scientific">bioreactor metagenome</name>
    <dbReference type="NCBI Taxonomy" id="1076179"/>
    <lineage>
        <taxon>unclassified sequences</taxon>
        <taxon>metagenomes</taxon>
        <taxon>ecological metagenomes</taxon>
    </lineage>
</organism>
<proteinExistence type="predicted"/>
<dbReference type="AlphaFoldDB" id="A0A645FJS7"/>
<reference evidence="1" key="1">
    <citation type="submission" date="2019-08" db="EMBL/GenBank/DDBJ databases">
        <authorList>
            <person name="Kucharzyk K."/>
            <person name="Murdoch R.W."/>
            <person name="Higgins S."/>
            <person name="Loffler F."/>
        </authorList>
    </citation>
    <scope>NUCLEOTIDE SEQUENCE</scope>
</reference>
<protein>
    <submittedName>
        <fullName evidence="1">Uncharacterized protein</fullName>
    </submittedName>
</protein>